<dbReference type="PRINTS" id="PR00598">
    <property type="entry name" value="HTHMARR"/>
</dbReference>
<organism evidence="2 3">
    <name type="scientific">Chitinasiproducens palmae</name>
    <dbReference type="NCBI Taxonomy" id="1770053"/>
    <lineage>
        <taxon>Bacteria</taxon>
        <taxon>Pseudomonadati</taxon>
        <taxon>Pseudomonadota</taxon>
        <taxon>Betaproteobacteria</taxon>
        <taxon>Burkholderiales</taxon>
        <taxon>Burkholderiaceae</taxon>
        <taxon>Chitinasiproducens</taxon>
    </lineage>
</organism>
<dbReference type="EMBL" id="FNLO01000001">
    <property type="protein sequence ID" value="SDV46338.1"/>
    <property type="molecule type" value="Genomic_DNA"/>
</dbReference>
<dbReference type="Pfam" id="PF01047">
    <property type="entry name" value="MarR"/>
    <property type="match status" value="1"/>
</dbReference>
<dbReference type="GO" id="GO:0003700">
    <property type="term" value="F:DNA-binding transcription factor activity"/>
    <property type="evidence" value="ECO:0007669"/>
    <property type="project" value="InterPro"/>
</dbReference>
<dbReference type="RefSeq" id="WP_235837736.1">
    <property type="nucleotide sequence ID" value="NZ_FNLO01000001.1"/>
</dbReference>
<gene>
    <name evidence="2" type="ORF">SAMN05216551_101264</name>
</gene>
<name>A0A1H2PJ19_9BURK</name>
<dbReference type="InterPro" id="IPR036390">
    <property type="entry name" value="WH_DNA-bd_sf"/>
</dbReference>
<dbReference type="SMART" id="SM00347">
    <property type="entry name" value="HTH_MARR"/>
    <property type="match status" value="1"/>
</dbReference>
<dbReference type="InterPro" id="IPR039422">
    <property type="entry name" value="MarR/SlyA-like"/>
</dbReference>
<feature type="domain" description="HTH marR-type" evidence="1">
    <location>
        <begin position="54"/>
        <end position="183"/>
    </location>
</feature>
<sequence>MPMPQCGNRLASTLHLRLNQTFCELLTPEMSRIDDDNGISETGAVETGHLWQRPGFLIRRLNQIHVALFFESCKDFAITPVQYGLLTTLSERPNLDQTSLCAEVGVDRTTMADVLRRLEERGLVKREPSPTDGRLKIANITARGRKIMKEMYASMRESQVRFLSPLSAQDQTVFVRLMMQLVEGNNQFGRTSLKHFD</sequence>
<dbReference type="PANTHER" id="PTHR33164">
    <property type="entry name" value="TRANSCRIPTIONAL REGULATOR, MARR FAMILY"/>
    <property type="match status" value="1"/>
</dbReference>
<dbReference type="Gene3D" id="1.10.10.10">
    <property type="entry name" value="Winged helix-like DNA-binding domain superfamily/Winged helix DNA-binding domain"/>
    <property type="match status" value="1"/>
</dbReference>
<proteinExistence type="predicted"/>
<dbReference type="GO" id="GO:0003677">
    <property type="term" value="F:DNA binding"/>
    <property type="evidence" value="ECO:0007669"/>
    <property type="project" value="UniProtKB-KW"/>
</dbReference>
<reference evidence="3" key="1">
    <citation type="submission" date="2016-09" db="EMBL/GenBank/DDBJ databases">
        <authorList>
            <person name="Varghese N."/>
            <person name="Submissions S."/>
        </authorList>
    </citation>
    <scope>NUCLEOTIDE SEQUENCE [LARGE SCALE GENOMIC DNA]</scope>
    <source>
        <strain evidence="3">JS23</strain>
    </source>
</reference>
<dbReference type="PANTHER" id="PTHR33164:SF95">
    <property type="entry name" value="TRANSCRIPTIONAL REGULATOR"/>
    <property type="match status" value="1"/>
</dbReference>
<dbReference type="InterPro" id="IPR000835">
    <property type="entry name" value="HTH_MarR-typ"/>
</dbReference>
<dbReference type="GO" id="GO:0006950">
    <property type="term" value="P:response to stress"/>
    <property type="evidence" value="ECO:0007669"/>
    <property type="project" value="TreeGrafter"/>
</dbReference>
<dbReference type="InterPro" id="IPR036388">
    <property type="entry name" value="WH-like_DNA-bd_sf"/>
</dbReference>
<dbReference type="PROSITE" id="PS50995">
    <property type="entry name" value="HTH_MARR_2"/>
    <property type="match status" value="1"/>
</dbReference>
<dbReference type="AlphaFoldDB" id="A0A1H2PJ19"/>
<protein>
    <submittedName>
        <fullName evidence="2">DNA-binding transcriptional regulator, MarR family</fullName>
    </submittedName>
</protein>
<dbReference type="Proteomes" id="UP000243719">
    <property type="component" value="Unassembled WGS sequence"/>
</dbReference>
<evidence type="ECO:0000259" key="1">
    <source>
        <dbReference type="PROSITE" id="PS50995"/>
    </source>
</evidence>
<evidence type="ECO:0000313" key="2">
    <source>
        <dbReference type="EMBL" id="SDV46338.1"/>
    </source>
</evidence>
<keyword evidence="2" id="KW-0238">DNA-binding</keyword>
<accession>A0A1H2PJ19</accession>
<dbReference type="SUPFAM" id="SSF46785">
    <property type="entry name" value="Winged helix' DNA-binding domain"/>
    <property type="match status" value="1"/>
</dbReference>
<evidence type="ECO:0000313" key="3">
    <source>
        <dbReference type="Proteomes" id="UP000243719"/>
    </source>
</evidence>
<keyword evidence="3" id="KW-1185">Reference proteome</keyword>